<keyword evidence="2" id="KW-0812">Transmembrane</keyword>
<organism evidence="3 4">
    <name type="scientific">Pseudodonghicola flavimaris</name>
    <dbReference type="NCBI Taxonomy" id="3050036"/>
    <lineage>
        <taxon>Bacteria</taxon>
        <taxon>Pseudomonadati</taxon>
        <taxon>Pseudomonadota</taxon>
        <taxon>Alphaproteobacteria</taxon>
        <taxon>Rhodobacterales</taxon>
        <taxon>Paracoccaceae</taxon>
        <taxon>Pseudodonghicola</taxon>
    </lineage>
</organism>
<dbReference type="PANTHER" id="PTHR32309">
    <property type="entry name" value="TYROSINE-PROTEIN KINASE"/>
    <property type="match status" value="1"/>
</dbReference>
<reference evidence="3 4" key="1">
    <citation type="submission" date="2023-05" db="EMBL/GenBank/DDBJ databases">
        <title>Pseudodonghicola sp. nov.</title>
        <authorList>
            <person name="Huang J."/>
        </authorList>
    </citation>
    <scope>NUCLEOTIDE SEQUENCE [LARGE SCALE GENOMIC DNA]</scope>
    <source>
        <strain evidence="3 4">IC7</strain>
    </source>
</reference>
<keyword evidence="2" id="KW-0472">Membrane</keyword>
<name>A0ABT7F6B3_9RHOB</name>
<gene>
    <name evidence="3" type="ORF">QO033_20935</name>
</gene>
<keyword evidence="2" id="KW-1133">Transmembrane helix</keyword>
<dbReference type="InterPro" id="IPR050445">
    <property type="entry name" value="Bact_polysacc_biosynth/exp"/>
</dbReference>
<evidence type="ECO:0000313" key="3">
    <source>
        <dbReference type="EMBL" id="MDK3020155.1"/>
    </source>
</evidence>
<dbReference type="Proteomes" id="UP001243757">
    <property type="component" value="Unassembled WGS sequence"/>
</dbReference>
<accession>A0ABT7F6B3</accession>
<feature type="transmembrane region" description="Helical" evidence="2">
    <location>
        <begin position="452"/>
        <end position="473"/>
    </location>
</feature>
<keyword evidence="1" id="KW-0175">Coiled coil</keyword>
<dbReference type="EMBL" id="JASNJD010000022">
    <property type="protein sequence ID" value="MDK3020155.1"/>
    <property type="molecule type" value="Genomic_DNA"/>
</dbReference>
<sequence length="497" mass="53053">MPSFRLPPKSRLLSALLPPLVRLPLRQLSFARLLRGGRIADAGRLPRYLGIFAIGGVCIWTPIVSYLSTAPERYTSGLSLILPGSGASASVNLSRIGQASSFANSPYSNGSVSPTETYKRLLAADRILDAAAQTLDMKRRDFGKPRVELVDQTGLIHVSIVGNSPEDARARGDALLAAFFSEVEALRTDEVDKREDGANVAIEEYRQSVLATRAEISELQRHTGLISATQYADLVAETDDLARAVKDLSVALDEKTEAVQALQAALGLGPRLAAAALRLHADSEFAALAAEMSDQAAALSLARGRYGANHPEVRSAEAGHASARKQAQARAARLTGLRPEELQSLDLSHVGGRSALLSELVTREAERAALAAEHAAMSARLAAAETRRLDLIEPAARLEDLQRDFSVAEAVFASAMARTQTNKADLFASYPLVQVLADPSLPDAPSSPRKTLALAAGVAATLFFFIGLAMGWMRRPLIDKLLMRATPEGAGLRVAAE</sequence>
<evidence type="ECO:0000313" key="4">
    <source>
        <dbReference type="Proteomes" id="UP001243757"/>
    </source>
</evidence>
<evidence type="ECO:0000256" key="1">
    <source>
        <dbReference type="SAM" id="Coils"/>
    </source>
</evidence>
<feature type="coiled-coil region" evidence="1">
    <location>
        <begin position="202"/>
        <end position="265"/>
    </location>
</feature>
<protein>
    <submittedName>
        <fullName evidence="3">Uncharacterized protein</fullName>
    </submittedName>
</protein>
<evidence type="ECO:0000256" key="2">
    <source>
        <dbReference type="SAM" id="Phobius"/>
    </source>
</evidence>
<keyword evidence="4" id="KW-1185">Reference proteome</keyword>
<feature type="transmembrane region" description="Helical" evidence="2">
    <location>
        <begin position="47"/>
        <end position="67"/>
    </location>
</feature>
<comment type="caution">
    <text evidence="3">The sequence shown here is derived from an EMBL/GenBank/DDBJ whole genome shotgun (WGS) entry which is preliminary data.</text>
</comment>
<proteinExistence type="predicted"/>
<dbReference type="RefSeq" id="WP_284482847.1">
    <property type="nucleotide sequence ID" value="NZ_JASNJD010000022.1"/>
</dbReference>
<dbReference type="PANTHER" id="PTHR32309:SF13">
    <property type="entry name" value="FERRIC ENTEROBACTIN TRANSPORT PROTEIN FEPE"/>
    <property type="match status" value="1"/>
</dbReference>